<dbReference type="SUPFAM" id="SSF52540">
    <property type="entry name" value="P-loop containing nucleoside triphosphate hydrolases"/>
    <property type="match status" value="1"/>
</dbReference>
<dbReference type="SMART" id="SM00487">
    <property type="entry name" value="DEXDc"/>
    <property type="match status" value="1"/>
</dbReference>
<keyword evidence="3" id="KW-1185">Reference proteome</keyword>
<reference evidence="2 3" key="1">
    <citation type="submission" date="2017-02" db="EMBL/GenBank/DDBJ databases">
        <authorList>
            <person name="Peterson S.W."/>
        </authorList>
    </citation>
    <scope>NUCLEOTIDE SEQUENCE [LARGE SCALE GENOMIC DNA]</scope>
    <source>
        <strain evidence="2 3">ATCC 27749</strain>
    </source>
</reference>
<gene>
    <name evidence="2" type="ORF">SAMN02745178_00332</name>
</gene>
<dbReference type="GeneID" id="93336828"/>
<dbReference type="STRING" id="745368.SAMN02745178_00332"/>
<name>A0A1T4WBE5_9FIRM</name>
<dbReference type="Pfam" id="PF18766">
    <property type="entry name" value="SWI2_SNF2"/>
    <property type="match status" value="1"/>
</dbReference>
<sequence>MKSIGTERDYQRYIIDYLIDNNGYIERKCKTDYDRTTAMDRKLLFRFLETTQPHTMAALRKIYNGQTEETVAKFILQSIDNKGSSLIETLKSGIEISNMHLDLLYGKPATDYNIDLVAKYNANIFSIMEEVWINDDQRIDLVVFLNGFAIATFELKCQSTGQNYRMAIKQYSEDRDQKNRLFLFKAGALVNFAMDLDTCYMTTKLDGLGTRFIPFNRGRGEGVNTGEGNPLDDGVDDYPMHYMWDDILRRDSLIELITKFVFIQREQVVDELTGKKSIKEKLIFPRYHQRDAVRQLLADAEYNGTQLNYLIEHSAGSGKTNTIAWLAHRLVSLHDTQNHIVYDSVLVITDRVVVDRQLQDAIKGIDHKSGLVCTIDDKKTSADLADALKGNYKIIVTTIQKFLYVDFWKLAQNQNNKTFAIIIDEAHSSTSGKDMIAVKNTLGQNDGPEEADAQDAIENEIQRHGKAPNVSVFAFTATPKPMTLRLFGRESIDADGHPVYQPFHLYSMKQAIEEGYILDVLQNYIEYKTYYKLNKTIEDDPEMKTIAAKRQIARYIDLFDDNINQRVNIIVEHFRSTVMQELGGQAKAMVITASREAAVKYRQAFEDYVTRHNYKDVKALVAFSGKVKIDDTEYTEPSMNGFAEDKLPKVFDGDEYNVLLVANKYQVGFDQPKLCAMYVLKKLRGVNAVQTLSRLNRVCPPFDKKVVVMDFVNHAEEMEDAFAPFYTTTVLSNTATIAQLRELENKIDGYNVLDDRDVDTVASIVYNPKGKRTTAKEDRLVYQCIQRAVNVLKNQFNEDHQRAFTKNCRGFVRLYEFLSMASSFGDPELHKKYVFVNLLLTYLVVGNSGGISLKDKIQATNFVQESQGDKGNKQRHVSAPNVKLSGADVGLTVDEVKHLSEIIDEVNSRAGKGYDSSAMTKVMLQIKDLLLHSEKLKTSAKNNTEQDFEFSFYDNTDDALIEGLSQNQDFFSLLLSNDDIKHRVLGVFLHEVYKELREQP</sequence>
<organism evidence="2 3">
    <name type="scientific">Gemmiger formicilis</name>
    <dbReference type="NCBI Taxonomy" id="745368"/>
    <lineage>
        <taxon>Bacteria</taxon>
        <taxon>Bacillati</taxon>
        <taxon>Bacillota</taxon>
        <taxon>Clostridia</taxon>
        <taxon>Eubacteriales</taxon>
        <taxon>Gemmiger</taxon>
    </lineage>
</organism>
<proteinExistence type="predicted"/>
<dbReference type="InterPro" id="IPR055180">
    <property type="entry name" value="HsdR_RecA-like_helicase_dom_2"/>
</dbReference>
<accession>A0A1T4WBE5</accession>
<evidence type="ECO:0000313" key="2">
    <source>
        <dbReference type="EMBL" id="SKA74439.1"/>
    </source>
</evidence>
<dbReference type="GO" id="GO:0003677">
    <property type="term" value="F:DNA binding"/>
    <property type="evidence" value="ECO:0007669"/>
    <property type="project" value="UniProtKB-KW"/>
</dbReference>
<feature type="domain" description="Helicase ATP-binding" evidence="1">
    <location>
        <begin position="281"/>
        <end position="502"/>
    </location>
</feature>
<dbReference type="AlphaFoldDB" id="A0A1T4WBE5"/>
<dbReference type="InterPro" id="IPR027417">
    <property type="entry name" value="P-loop_NTPase"/>
</dbReference>
<evidence type="ECO:0000313" key="3">
    <source>
        <dbReference type="Proteomes" id="UP000190286"/>
    </source>
</evidence>
<dbReference type="InterPro" id="IPR040980">
    <property type="entry name" value="SWI2_SNF2"/>
</dbReference>
<dbReference type="PANTHER" id="PTHR42927">
    <property type="entry name" value="HELICASE SUPERFAMILY 1 AND 2 DOMAIN-CONTAINING PROTEIN"/>
    <property type="match status" value="1"/>
</dbReference>
<dbReference type="InterPro" id="IPR007409">
    <property type="entry name" value="Restrct_endonuc_type1_HsdR_N"/>
</dbReference>
<dbReference type="PANTHER" id="PTHR42927:SF1">
    <property type="entry name" value="HELICASE SUPERFAMILY 1 AND 2 DOMAIN-CONTAINING PROTEIN"/>
    <property type="match status" value="1"/>
</dbReference>
<dbReference type="GO" id="GO:0005524">
    <property type="term" value="F:ATP binding"/>
    <property type="evidence" value="ECO:0007669"/>
    <property type="project" value="UniProtKB-KW"/>
</dbReference>
<dbReference type="RefSeq" id="WP_078783342.1">
    <property type="nucleotide sequence ID" value="NZ_FUYF01000001.1"/>
</dbReference>
<dbReference type="Pfam" id="PF04313">
    <property type="entry name" value="HSDR_N"/>
    <property type="match status" value="1"/>
</dbReference>
<dbReference type="Pfam" id="PF22679">
    <property type="entry name" value="T1R_D3-like"/>
    <property type="match status" value="1"/>
</dbReference>
<protein>
    <submittedName>
        <fullName evidence="2">Type I restriction enzyme, R subunit</fullName>
    </submittedName>
</protein>
<dbReference type="Gene3D" id="3.40.50.300">
    <property type="entry name" value="P-loop containing nucleotide triphosphate hydrolases"/>
    <property type="match status" value="2"/>
</dbReference>
<dbReference type="Proteomes" id="UP000190286">
    <property type="component" value="Unassembled WGS sequence"/>
</dbReference>
<dbReference type="EMBL" id="FUYF01000001">
    <property type="protein sequence ID" value="SKA74439.1"/>
    <property type="molecule type" value="Genomic_DNA"/>
</dbReference>
<dbReference type="OrthoDB" id="9758243at2"/>
<dbReference type="GO" id="GO:0009307">
    <property type="term" value="P:DNA restriction-modification system"/>
    <property type="evidence" value="ECO:0007669"/>
    <property type="project" value="UniProtKB-KW"/>
</dbReference>
<evidence type="ECO:0000259" key="1">
    <source>
        <dbReference type="SMART" id="SM00487"/>
    </source>
</evidence>
<dbReference type="InterPro" id="IPR014001">
    <property type="entry name" value="Helicase_ATP-bd"/>
</dbReference>
<dbReference type="GO" id="GO:0009035">
    <property type="term" value="F:type I site-specific deoxyribonuclease activity"/>
    <property type="evidence" value="ECO:0007669"/>
    <property type="project" value="UniProtKB-EC"/>
</dbReference>
<dbReference type="Gene3D" id="3.90.1570.50">
    <property type="match status" value="1"/>
</dbReference>